<feature type="transmembrane region" description="Helical" evidence="1">
    <location>
        <begin position="6"/>
        <end position="24"/>
    </location>
</feature>
<comment type="caution">
    <text evidence="3">The sequence shown here is derived from an EMBL/GenBank/DDBJ whole genome shotgun (WGS) entry which is preliminary data.</text>
</comment>
<feature type="domain" description="DUF3592" evidence="2">
    <location>
        <begin position="38"/>
        <end position="109"/>
    </location>
</feature>
<dbReference type="Pfam" id="PF12158">
    <property type="entry name" value="DUF3592"/>
    <property type="match status" value="1"/>
</dbReference>
<dbReference type="EMBL" id="BAABDE010000047">
    <property type="protein sequence ID" value="GAA3844448.1"/>
    <property type="molecule type" value="Genomic_DNA"/>
</dbReference>
<dbReference type="Proteomes" id="UP001501009">
    <property type="component" value="Unassembled WGS sequence"/>
</dbReference>
<accession>A0ABP7JHS0</accession>
<gene>
    <name evidence="3" type="ORF">GCM10022403_090430</name>
</gene>
<evidence type="ECO:0000259" key="2">
    <source>
        <dbReference type="Pfam" id="PF12158"/>
    </source>
</evidence>
<proteinExistence type="predicted"/>
<evidence type="ECO:0000256" key="1">
    <source>
        <dbReference type="SAM" id="Phobius"/>
    </source>
</evidence>
<name>A0ABP7JHS0_9ACTN</name>
<sequence length="138" mass="14756">MGGLIGAGVPLLLGTVFMTVGVLVGRRSRRLRQEGAQTRATVVGLKTHRDFDSNRTMYRPVVQWVTADGRTVEAESSVARNTVGDLRPGAAVTVFYDPDNPKRMLIDGHDGGVLVVVFCIVGSVCLAAGLLVAWFTVT</sequence>
<keyword evidence="4" id="KW-1185">Reference proteome</keyword>
<keyword evidence="1" id="KW-0812">Transmembrane</keyword>
<feature type="transmembrane region" description="Helical" evidence="1">
    <location>
        <begin position="112"/>
        <end position="135"/>
    </location>
</feature>
<organism evidence="3 4">
    <name type="scientific">Streptomyces coacervatus</name>
    <dbReference type="NCBI Taxonomy" id="647381"/>
    <lineage>
        <taxon>Bacteria</taxon>
        <taxon>Bacillati</taxon>
        <taxon>Actinomycetota</taxon>
        <taxon>Actinomycetes</taxon>
        <taxon>Kitasatosporales</taxon>
        <taxon>Streptomycetaceae</taxon>
        <taxon>Streptomyces</taxon>
    </lineage>
</organism>
<reference evidence="4" key="1">
    <citation type="journal article" date="2019" name="Int. J. Syst. Evol. Microbiol.">
        <title>The Global Catalogue of Microorganisms (GCM) 10K type strain sequencing project: providing services to taxonomists for standard genome sequencing and annotation.</title>
        <authorList>
            <consortium name="The Broad Institute Genomics Platform"/>
            <consortium name="The Broad Institute Genome Sequencing Center for Infectious Disease"/>
            <person name="Wu L."/>
            <person name="Ma J."/>
        </authorList>
    </citation>
    <scope>NUCLEOTIDE SEQUENCE [LARGE SCALE GENOMIC DNA]</scope>
    <source>
        <strain evidence="4">JCM 17138</strain>
    </source>
</reference>
<protein>
    <recommendedName>
        <fullName evidence="2">DUF3592 domain-containing protein</fullName>
    </recommendedName>
</protein>
<evidence type="ECO:0000313" key="4">
    <source>
        <dbReference type="Proteomes" id="UP001501009"/>
    </source>
</evidence>
<dbReference type="InterPro" id="IPR021994">
    <property type="entry name" value="DUF3592"/>
</dbReference>
<dbReference type="RefSeq" id="WP_275778675.1">
    <property type="nucleotide sequence ID" value="NZ_BAABDE010000047.1"/>
</dbReference>
<keyword evidence="1" id="KW-0472">Membrane</keyword>
<keyword evidence="1" id="KW-1133">Transmembrane helix</keyword>
<evidence type="ECO:0000313" key="3">
    <source>
        <dbReference type="EMBL" id="GAA3844448.1"/>
    </source>
</evidence>